<accession>A0A397CQI8</accession>
<dbReference type="EMBL" id="QUTE01011181">
    <property type="protein sequence ID" value="RHZ10673.1"/>
    <property type="molecule type" value="Genomic_DNA"/>
</dbReference>
<dbReference type="Proteomes" id="UP000266239">
    <property type="component" value="Unassembled WGS sequence"/>
</dbReference>
<evidence type="ECO:0000313" key="12">
    <source>
        <dbReference type="Proteomes" id="UP000286510"/>
    </source>
</evidence>
<organism evidence="3 7">
    <name type="scientific">Aphanomyces astaci</name>
    <name type="common">Crayfish plague agent</name>
    <dbReference type="NCBI Taxonomy" id="112090"/>
    <lineage>
        <taxon>Eukaryota</taxon>
        <taxon>Sar</taxon>
        <taxon>Stramenopiles</taxon>
        <taxon>Oomycota</taxon>
        <taxon>Saprolegniomycetes</taxon>
        <taxon>Saprolegniales</taxon>
        <taxon>Verrucalvaceae</taxon>
        <taxon>Aphanomyces</taxon>
    </lineage>
</organism>
<dbReference type="Proteomes" id="UP000266643">
    <property type="component" value="Unassembled WGS sequence"/>
</dbReference>
<dbReference type="Proteomes" id="UP000265716">
    <property type="component" value="Unassembled WGS sequence"/>
</dbReference>
<dbReference type="EMBL" id="QUTF01024078">
    <property type="protein sequence ID" value="RHY85604.1"/>
    <property type="molecule type" value="Genomic_DNA"/>
</dbReference>
<dbReference type="Proteomes" id="UP000283543">
    <property type="component" value="Unassembled WGS sequence"/>
</dbReference>
<evidence type="ECO:0000313" key="2">
    <source>
        <dbReference type="EMBL" id="RHY40790.1"/>
    </source>
</evidence>
<evidence type="ECO:0000313" key="1">
    <source>
        <dbReference type="EMBL" id="RHX97854.1"/>
    </source>
</evidence>
<evidence type="ECO:0000313" key="11">
    <source>
        <dbReference type="Proteomes" id="UP000283543"/>
    </source>
</evidence>
<evidence type="ECO:0000313" key="10">
    <source>
        <dbReference type="Proteomes" id="UP000266643"/>
    </source>
</evidence>
<protein>
    <submittedName>
        <fullName evidence="3">Uncharacterized protein</fullName>
    </submittedName>
</protein>
<proteinExistence type="predicted"/>
<evidence type="ECO:0000313" key="3">
    <source>
        <dbReference type="EMBL" id="RHY47674.1"/>
    </source>
</evidence>
<sequence>MWTKQTRAVHSARTPRHTLCKFKSALQMNHPQRFTSARDARNNGTTSKANGAWIFQPTSMELPLEARDPASSTPRLRFTRVALEYADVNRGIDLHLIDRLHTATAIAFNITVRLVAAG</sequence>
<gene>
    <name evidence="1" type="ORF">DYB25_004626</name>
    <name evidence="5" type="ORF">DYB26_003381</name>
    <name evidence="2" type="ORF">DYB30_004007</name>
    <name evidence="6" type="ORF">DYB31_002277</name>
    <name evidence="4" type="ORF">DYB34_005582</name>
    <name evidence="3" type="ORF">DYB38_001860</name>
</gene>
<dbReference type="Proteomes" id="UP000286510">
    <property type="component" value="Unassembled WGS sequence"/>
</dbReference>
<name>A0A397CQI8_APHAT</name>
<comment type="caution">
    <text evidence="3">The sequence shown here is derived from an EMBL/GenBank/DDBJ whole genome shotgun (WGS) entry which is preliminary data.</text>
</comment>
<dbReference type="EMBL" id="QUTB01006294">
    <property type="protein sequence ID" value="RHY50699.1"/>
    <property type="molecule type" value="Genomic_DNA"/>
</dbReference>
<evidence type="ECO:0000313" key="4">
    <source>
        <dbReference type="EMBL" id="RHY50699.1"/>
    </source>
</evidence>
<dbReference type="EMBL" id="QUTD01010741">
    <property type="protein sequence ID" value="RHY40790.1"/>
    <property type="molecule type" value="Genomic_DNA"/>
</dbReference>
<dbReference type="AlphaFoldDB" id="A0A397CQI8"/>
<evidence type="ECO:0000313" key="6">
    <source>
        <dbReference type="EMBL" id="RHZ10673.1"/>
    </source>
</evidence>
<reference evidence="7 8" key="1">
    <citation type="submission" date="2018-08" db="EMBL/GenBank/DDBJ databases">
        <title>Aphanomyces genome sequencing and annotation.</title>
        <authorList>
            <person name="Minardi D."/>
            <person name="Oidtmann B."/>
            <person name="Van Der Giezen M."/>
            <person name="Studholme D.J."/>
        </authorList>
    </citation>
    <scope>NUCLEOTIDE SEQUENCE [LARGE SCALE GENOMIC DNA]</scope>
    <source>
        <strain evidence="6 8">197901</strain>
        <strain evidence="2 10">D2</strain>
        <strain evidence="5 12">FDL457</strain>
        <strain evidence="3 7">SA</strain>
        <strain evidence="4 11">Si</strain>
        <strain evidence="1 9">Yx</strain>
    </source>
</reference>
<evidence type="ECO:0000313" key="8">
    <source>
        <dbReference type="Proteomes" id="UP000266196"/>
    </source>
</evidence>
<dbReference type="Proteomes" id="UP000266196">
    <property type="component" value="Unassembled WGS sequence"/>
</dbReference>
<dbReference type="EMBL" id="QUTA01012199">
    <property type="protein sequence ID" value="RHX97854.1"/>
    <property type="molecule type" value="Genomic_DNA"/>
</dbReference>
<evidence type="ECO:0000313" key="7">
    <source>
        <dbReference type="Proteomes" id="UP000265716"/>
    </source>
</evidence>
<evidence type="ECO:0000313" key="5">
    <source>
        <dbReference type="EMBL" id="RHY85604.1"/>
    </source>
</evidence>
<dbReference type="EMBL" id="QUTC01007458">
    <property type="protein sequence ID" value="RHY47674.1"/>
    <property type="molecule type" value="Genomic_DNA"/>
</dbReference>
<evidence type="ECO:0000313" key="9">
    <source>
        <dbReference type="Proteomes" id="UP000266239"/>
    </source>
</evidence>